<evidence type="ECO:0000313" key="3">
    <source>
        <dbReference type="EMBL" id="CAG9183461.1"/>
    </source>
</evidence>
<comment type="caution">
    <text evidence="3">The sequence shown here is derived from an EMBL/GenBank/DDBJ whole genome shotgun (WGS) entry which is preliminary data.</text>
</comment>
<protein>
    <recommendedName>
        <fullName evidence="2">UPF0102 protein LMG21510_04843</fullName>
    </recommendedName>
</protein>
<evidence type="ECO:0000313" key="4">
    <source>
        <dbReference type="Proteomes" id="UP000721236"/>
    </source>
</evidence>
<dbReference type="SUPFAM" id="SSF52980">
    <property type="entry name" value="Restriction endonuclease-like"/>
    <property type="match status" value="1"/>
</dbReference>
<evidence type="ECO:0000256" key="1">
    <source>
        <dbReference type="ARBA" id="ARBA00006738"/>
    </source>
</evidence>
<dbReference type="HAMAP" id="MF_00048">
    <property type="entry name" value="UPF0102"/>
    <property type="match status" value="1"/>
</dbReference>
<dbReference type="RefSeq" id="WP_222203191.1">
    <property type="nucleotide sequence ID" value="NZ_CAJZAH010000009.1"/>
</dbReference>
<dbReference type="InterPro" id="IPR003509">
    <property type="entry name" value="UPF0102_YraN-like"/>
</dbReference>
<dbReference type="NCBIfam" id="TIGR00252">
    <property type="entry name" value="YraN family protein"/>
    <property type="match status" value="1"/>
</dbReference>
<dbReference type="Gene3D" id="3.40.1350.10">
    <property type="match status" value="1"/>
</dbReference>
<keyword evidence="4" id="KW-1185">Reference proteome</keyword>
<sequence>MNRTFQSSTQAQGDRAETRALSYLEAQGLSLVVRNYRCKGGEIDLVMREADGTLVFVEVRARRGNAFGGAAASVTPAKQQRILQAANHYLAALDAVPRCRLDVVTIERGRLAWIRDAFGAGNEA</sequence>
<dbReference type="Proteomes" id="UP000721236">
    <property type="component" value="Unassembled WGS sequence"/>
</dbReference>
<dbReference type="CDD" id="cd20736">
    <property type="entry name" value="PoNe_Nuclease"/>
    <property type="match status" value="1"/>
</dbReference>
<reference evidence="3 4" key="1">
    <citation type="submission" date="2021-08" db="EMBL/GenBank/DDBJ databases">
        <authorList>
            <person name="Peeters C."/>
        </authorList>
    </citation>
    <scope>NUCLEOTIDE SEQUENCE [LARGE SCALE GENOMIC DNA]</scope>
    <source>
        <strain evidence="3 4">LMG 21510</strain>
    </source>
</reference>
<name>A0ABM8XSZ7_9BURK</name>
<comment type="similarity">
    <text evidence="1 2">Belongs to the UPF0102 family.</text>
</comment>
<dbReference type="PANTHER" id="PTHR34039">
    <property type="entry name" value="UPF0102 PROTEIN YRAN"/>
    <property type="match status" value="1"/>
</dbReference>
<evidence type="ECO:0000256" key="2">
    <source>
        <dbReference type="HAMAP-Rule" id="MF_00048"/>
    </source>
</evidence>
<dbReference type="NCBIfam" id="NF009150">
    <property type="entry name" value="PRK12497.1-3"/>
    <property type="match status" value="1"/>
</dbReference>
<organism evidence="3 4">
    <name type="scientific">Cupriavidus respiraculi</name>
    <dbReference type="NCBI Taxonomy" id="195930"/>
    <lineage>
        <taxon>Bacteria</taxon>
        <taxon>Pseudomonadati</taxon>
        <taxon>Pseudomonadota</taxon>
        <taxon>Betaproteobacteria</taxon>
        <taxon>Burkholderiales</taxon>
        <taxon>Burkholderiaceae</taxon>
        <taxon>Cupriavidus</taxon>
    </lineage>
</organism>
<dbReference type="PANTHER" id="PTHR34039:SF1">
    <property type="entry name" value="UPF0102 PROTEIN YRAN"/>
    <property type="match status" value="1"/>
</dbReference>
<dbReference type="InterPro" id="IPR011856">
    <property type="entry name" value="tRNA_endonuc-like_dom_sf"/>
</dbReference>
<dbReference type="EMBL" id="CAJZAH010000009">
    <property type="protein sequence ID" value="CAG9183461.1"/>
    <property type="molecule type" value="Genomic_DNA"/>
</dbReference>
<gene>
    <name evidence="3" type="ORF">LMG21510_04843</name>
</gene>
<accession>A0ABM8XSZ7</accession>
<dbReference type="Pfam" id="PF02021">
    <property type="entry name" value="UPF0102"/>
    <property type="match status" value="1"/>
</dbReference>
<proteinExistence type="inferred from homology"/>
<dbReference type="InterPro" id="IPR011335">
    <property type="entry name" value="Restrct_endonuc-II-like"/>
</dbReference>